<sequence>MSRPSAIGGYEDWPAYLRSAPLLDGDAHTARLARLLGVPAPRPLVVGAARVVRTWEDDGVVGTELEWQTGFGPPTRAWRLAPADASPDAPLPGVLALHCHAGVKWVGADRLVRTPSSTPEAERVRASSYEGRSVASDLARRGFVVLAHDTFAWGSRRVTLDPPPWRTRDTLDLHEQVWAAGGHTPTAAERYDAAAAHHESTLAKAAGLLGTSFAGTVAHDDLAALGVLSSMPDVDAGRLGVVGFSGGGGRAAVLAHLDPQVRASVVVCMMTTFNSLVPAYLDAHSWLLQTPGLARELDWTDVAAARTAHHQLVISAEDDALFPRDGMHDADARLAELFAAGPGSHTGVFVPGPHRFDAAMQTTAGEFLTAHLGTNAVLWVDAGTTRSRRPES</sequence>
<dbReference type="KEGG" id="sbil:SANBI_000508"/>
<proteinExistence type="inferred from homology"/>
<organism evidence="3 4">
    <name type="scientific">Sanguibacter biliveldensis</name>
    <dbReference type="NCBI Taxonomy" id="3030830"/>
    <lineage>
        <taxon>Bacteria</taxon>
        <taxon>Bacillati</taxon>
        <taxon>Actinomycetota</taxon>
        <taxon>Actinomycetes</taxon>
        <taxon>Micrococcales</taxon>
        <taxon>Sanguibacteraceae</taxon>
        <taxon>Sanguibacter</taxon>
    </lineage>
</organism>
<evidence type="ECO:0000259" key="2">
    <source>
        <dbReference type="Pfam" id="PF01738"/>
    </source>
</evidence>
<dbReference type="InterPro" id="IPR050261">
    <property type="entry name" value="FrsA_esterase"/>
</dbReference>
<dbReference type="EMBL" id="CP138359">
    <property type="protein sequence ID" value="WPF82876.1"/>
    <property type="molecule type" value="Genomic_DNA"/>
</dbReference>
<reference evidence="4" key="1">
    <citation type="submission" date="2023-11" db="EMBL/GenBank/DDBJ databases">
        <authorList>
            <person name="Helweg L.P."/>
            <person name="Kiel A."/>
            <person name="Hitz F."/>
            <person name="Ruckert-Reed C."/>
            <person name="Busche T."/>
            <person name="Kaltschmidt B."/>
            <person name="Kaltschmidt C."/>
        </authorList>
    </citation>
    <scope>NUCLEOTIDE SEQUENCE [LARGE SCALE GENOMIC DNA]</scope>
    <source>
        <strain evidence="4">4.1</strain>
    </source>
</reference>
<dbReference type="GO" id="GO:0016787">
    <property type="term" value="F:hydrolase activity"/>
    <property type="evidence" value="ECO:0007669"/>
    <property type="project" value="UniProtKB-KW"/>
</dbReference>
<protein>
    <submittedName>
        <fullName evidence="3">Dienelactone hydrolase family protein</fullName>
    </submittedName>
</protein>
<dbReference type="InterPro" id="IPR029058">
    <property type="entry name" value="AB_hydrolase_fold"/>
</dbReference>
<evidence type="ECO:0000313" key="3">
    <source>
        <dbReference type="EMBL" id="WPF82876.1"/>
    </source>
</evidence>
<dbReference type="Proteomes" id="UP001304340">
    <property type="component" value="Chromosome"/>
</dbReference>
<accession>A0AAF1BYJ7</accession>
<comment type="similarity">
    <text evidence="1">Belongs to the AB hydrolase superfamily.</text>
</comment>
<dbReference type="SUPFAM" id="SSF53474">
    <property type="entry name" value="alpha/beta-Hydrolases"/>
    <property type="match status" value="1"/>
</dbReference>
<evidence type="ECO:0000256" key="1">
    <source>
        <dbReference type="ARBA" id="ARBA00008645"/>
    </source>
</evidence>
<evidence type="ECO:0000313" key="4">
    <source>
        <dbReference type="Proteomes" id="UP001304340"/>
    </source>
</evidence>
<gene>
    <name evidence="3" type="ORF">SANBI_000508</name>
</gene>
<dbReference type="AlphaFoldDB" id="A0AAF1BYJ7"/>
<dbReference type="PANTHER" id="PTHR22946">
    <property type="entry name" value="DIENELACTONE HYDROLASE DOMAIN-CONTAINING PROTEIN-RELATED"/>
    <property type="match status" value="1"/>
</dbReference>
<name>A0AAF1BYJ7_9MICO</name>
<dbReference type="PANTHER" id="PTHR22946:SF8">
    <property type="entry name" value="ACETYL XYLAN ESTERASE DOMAIN-CONTAINING PROTEIN"/>
    <property type="match status" value="1"/>
</dbReference>
<dbReference type="Pfam" id="PF01738">
    <property type="entry name" value="DLH"/>
    <property type="match status" value="1"/>
</dbReference>
<feature type="domain" description="Dienelactone hydrolase" evidence="2">
    <location>
        <begin position="132"/>
        <end position="266"/>
    </location>
</feature>
<keyword evidence="4" id="KW-1185">Reference proteome</keyword>
<dbReference type="Gene3D" id="3.40.50.1820">
    <property type="entry name" value="alpha/beta hydrolase"/>
    <property type="match status" value="1"/>
</dbReference>
<dbReference type="RefSeq" id="WP_319158622.1">
    <property type="nucleotide sequence ID" value="NZ_CP138359.1"/>
</dbReference>
<keyword evidence="3" id="KW-0378">Hydrolase</keyword>
<dbReference type="InterPro" id="IPR002925">
    <property type="entry name" value="Dienelactn_hydro"/>
</dbReference>